<evidence type="ECO:0000313" key="3">
    <source>
        <dbReference type="Proteomes" id="UP000699462"/>
    </source>
</evidence>
<proteinExistence type="predicted"/>
<sequence length="179" mass="20399">MISLGTKFSFLSVLSIIHGWEIFTAYNPQCKNACETFNIFYLRAVHSDESIHFLFTASPKINPSILIVHSSEPQAKVDFNWNTMFLDDKFSTTSILLTNVTQSYGFTFLKLMEHDGDVSRSNPGKPFYFANFNWLLDRSTRISSVEESFEVTFRGSGKDIIFLDGGHVELKVDWAVFSP</sequence>
<evidence type="ECO:0000256" key="1">
    <source>
        <dbReference type="SAM" id="SignalP"/>
    </source>
</evidence>
<gene>
    <name evidence="2" type="ORF">P879_08766</name>
</gene>
<dbReference type="Pfam" id="PF15065">
    <property type="entry name" value="NCU-G1"/>
    <property type="match status" value="1"/>
</dbReference>
<feature type="signal peptide" evidence="1">
    <location>
        <begin position="1"/>
        <end position="19"/>
    </location>
</feature>
<dbReference type="EMBL" id="JTDF01004808">
    <property type="protein sequence ID" value="KAF8566647.1"/>
    <property type="molecule type" value="Genomic_DNA"/>
</dbReference>
<dbReference type="AlphaFoldDB" id="A0A8T0DIS9"/>
<dbReference type="InterPro" id="IPR029382">
    <property type="entry name" value="NCU-G1"/>
</dbReference>
<organism evidence="2 3">
    <name type="scientific">Paragonimus westermani</name>
    <dbReference type="NCBI Taxonomy" id="34504"/>
    <lineage>
        <taxon>Eukaryota</taxon>
        <taxon>Metazoa</taxon>
        <taxon>Spiralia</taxon>
        <taxon>Lophotrochozoa</taxon>
        <taxon>Platyhelminthes</taxon>
        <taxon>Trematoda</taxon>
        <taxon>Digenea</taxon>
        <taxon>Plagiorchiida</taxon>
        <taxon>Troglotremata</taxon>
        <taxon>Troglotrematidae</taxon>
        <taxon>Paragonimus</taxon>
    </lineage>
</organism>
<feature type="chain" id="PRO_5035823807" evidence="1">
    <location>
        <begin position="20"/>
        <end position="179"/>
    </location>
</feature>
<dbReference type="OrthoDB" id="6264340at2759"/>
<evidence type="ECO:0000313" key="2">
    <source>
        <dbReference type="EMBL" id="KAF8566647.1"/>
    </source>
</evidence>
<dbReference type="Proteomes" id="UP000699462">
    <property type="component" value="Unassembled WGS sequence"/>
</dbReference>
<name>A0A8T0DIS9_9TREM</name>
<reference evidence="2 3" key="1">
    <citation type="submission" date="2019-07" db="EMBL/GenBank/DDBJ databases">
        <title>Annotation for the trematode Paragonimus westermani.</title>
        <authorList>
            <person name="Choi Y.-J."/>
        </authorList>
    </citation>
    <scope>NUCLEOTIDE SEQUENCE [LARGE SCALE GENOMIC DNA]</scope>
    <source>
        <strain evidence="2">180907_Pwestermani</strain>
    </source>
</reference>
<comment type="caution">
    <text evidence="2">The sequence shown here is derived from an EMBL/GenBank/DDBJ whole genome shotgun (WGS) entry which is preliminary data.</text>
</comment>
<accession>A0A8T0DIS9</accession>
<keyword evidence="3" id="KW-1185">Reference proteome</keyword>
<protein>
    <submittedName>
        <fullName evidence="2">Uncharacterized protein</fullName>
    </submittedName>
</protein>
<keyword evidence="1" id="KW-0732">Signal</keyword>